<feature type="compositionally biased region" description="Polar residues" evidence="2">
    <location>
        <begin position="245"/>
        <end position="267"/>
    </location>
</feature>
<dbReference type="Pfam" id="PF25800">
    <property type="entry name" value="FimV_N"/>
    <property type="match status" value="1"/>
</dbReference>
<dbReference type="AlphaFoldDB" id="A0AAW8JGK7"/>
<evidence type="ECO:0000313" key="6">
    <source>
        <dbReference type="Proteomes" id="UP001243195"/>
    </source>
</evidence>
<feature type="compositionally biased region" description="Polar residues" evidence="2">
    <location>
        <begin position="167"/>
        <end position="181"/>
    </location>
</feature>
<dbReference type="EMBL" id="JAVIDA010000005">
    <property type="protein sequence ID" value="MDQ9070959.1"/>
    <property type="molecule type" value="Genomic_DNA"/>
</dbReference>
<sequence>MTIYKNIKIAILLGICTHSHAIVLEQTQIQSSAGELLYAEIPFKNSDMSSAIRVNLASDADLTATGLAQRIPGSLNFYTRRNADGSGVIVITSTRPIIDNDLNIVIKVVEGNAARIQQIKMPMHKPLNATVQTNSMTEKRLEPIVLVSERDIALNLAESSRHKPETLSPTNKEASNNSPLAMSTGIPPALQSVSTQNLVKSLTSNQTASNSANAITSNNNSTAISINPTSQTEPADPNNPIAPLNSKQNTPKQLTKHPSTAHSIAKTQQSNRQQQHTQKHIVKSNESLWSIAQKIAAKSKRNVSDVMREIQSNNQHAFIDGNANRLRQGVALNLYATRSSQKQITRASTSPSKSQFQQTGNATKYRLDQAEMTLVTDKQNNTQKLSSQNSNQNKAPAVNKIKNMRLQTLNLQQSVTQSKLALKQKEVRIKLLNEKLAQLQLQLSKQNKTEKTVKKSI</sequence>
<feature type="region of interest" description="Disordered" evidence="2">
    <location>
        <begin position="340"/>
        <end position="361"/>
    </location>
</feature>
<feature type="region of interest" description="Disordered" evidence="2">
    <location>
        <begin position="204"/>
        <end position="281"/>
    </location>
</feature>
<gene>
    <name evidence="5" type="ORF">RFH51_05720</name>
</gene>
<comment type="caution">
    <text evidence="5">The sequence shown here is derived from an EMBL/GenBank/DDBJ whole genome shotgun (WGS) entry which is preliminary data.</text>
</comment>
<keyword evidence="3" id="KW-0732">Signal</keyword>
<dbReference type="RefSeq" id="WP_308955450.1">
    <property type="nucleotide sequence ID" value="NZ_JAVICY010000004.1"/>
</dbReference>
<evidence type="ECO:0000256" key="2">
    <source>
        <dbReference type="SAM" id="MobiDB-lite"/>
    </source>
</evidence>
<feature type="chain" id="PRO_5043633968" description="FimV N-terminal domain-containing protein" evidence="3">
    <location>
        <begin position="22"/>
        <end position="457"/>
    </location>
</feature>
<feature type="compositionally biased region" description="Low complexity" evidence="2">
    <location>
        <begin position="204"/>
        <end position="230"/>
    </location>
</feature>
<evidence type="ECO:0000256" key="1">
    <source>
        <dbReference type="SAM" id="Coils"/>
    </source>
</evidence>
<accession>A0AAW8JGK7</accession>
<name>A0AAW8JGK7_9GAMM</name>
<feature type="domain" description="FimV N-terminal" evidence="4">
    <location>
        <begin position="24"/>
        <end position="116"/>
    </location>
</feature>
<evidence type="ECO:0000256" key="3">
    <source>
        <dbReference type="SAM" id="SignalP"/>
    </source>
</evidence>
<feature type="signal peptide" evidence="3">
    <location>
        <begin position="1"/>
        <end position="21"/>
    </location>
</feature>
<keyword evidence="1" id="KW-0175">Coiled coil</keyword>
<evidence type="ECO:0000313" key="5">
    <source>
        <dbReference type="EMBL" id="MDQ9070959.1"/>
    </source>
</evidence>
<feature type="coiled-coil region" evidence="1">
    <location>
        <begin position="422"/>
        <end position="449"/>
    </location>
</feature>
<organism evidence="5 6">
    <name type="scientific">Acinetobacter gerneri</name>
    <dbReference type="NCBI Taxonomy" id="202952"/>
    <lineage>
        <taxon>Bacteria</taxon>
        <taxon>Pseudomonadati</taxon>
        <taxon>Pseudomonadota</taxon>
        <taxon>Gammaproteobacteria</taxon>
        <taxon>Moraxellales</taxon>
        <taxon>Moraxellaceae</taxon>
        <taxon>Acinetobacter</taxon>
    </lineage>
</organism>
<reference evidence="5" key="1">
    <citation type="submission" date="2023-08" db="EMBL/GenBank/DDBJ databases">
        <title>Emergence of clinically-relevant ST2 carbapenem-resistant Acinetobacter baumannii strains in hospital sewages in Zhejiang, East of China.</title>
        <authorList>
            <person name="Kaichao C."/>
            <person name="Zhang R."/>
        </authorList>
    </citation>
    <scope>NUCLEOTIDE SEQUENCE</scope>
    <source>
        <strain evidence="5">M-SY-60</strain>
    </source>
</reference>
<evidence type="ECO:0000259" key="4">
    <source>
        <dbReference type="Pfam" id="PF25800"/>
    </source>
</evidence>
<protein>
    <recommendedName>
        <fullName evidence="4">FimV N-terminal domain-containing protein</fullName>
    </recommendedName>
</protein>
<feature type="region of interest" description="Disordered" evidence="2">
    <location>
        <begin position="156"/>
        <end position="187"/>
    </location>
</feature>
<dbReference type="Proteomes" id="UP001243195">
    <property type="component" value="Unassembled WGS sequence"/>
</dbReference>
<dbReference type="InterPro" id="IPR057840">
    <property type="entry name" value="FimV_N"/>
</dbReference>
<proteinExistence type="predicted"/>